<dbReference type="AlphaFoldDB" id="A0A6P1YV50"/>
<geneLocation type="plasmid" evidence="2">
    <name>plgm</name>
</geneLocation>
<sequence>MADLTIKLDVHRVVAVERYAGKTLNEILRDVESEAGMSLTVLRGMLAAGTQPGYLAAMEVGVCEPDRDRADALLARHGIAACAAAAGAALAHFLRSLEKPGT</sequence>
<evidence type="ECO:0000313" key="2">
    <source>
        <dbReference type="Proteomes" id="UP000464751"/>
    </source>
</evidence>
<keyword evidence="1" id="KW-0614">Plasmid</keyword>
<dbReference type="KEGG" id="apra:G3A50_22280"/>
<keyword evidence="2" id="KW-1185">Reference proteome</keyword>
<proteinExistence type="predicted"/>
<dbReference type="RefSeq" id="WP_163078356.1">
    <property type="nucleotide sequence ID" value="NZ_CP048631.1"/>
</dbReference>
<accession>A0A6P1YV50</accession>
<evidence type="ECO:0008006" key="3">
    <source>
        <dbReference type="Google" id="ProtNLM"/>
    </source>
</evidence>
<organism evidence="1 2">
    <name type="scientific">Ancylobacter pratisalsi</name>
    <dbReference type="NCBI Taxonomy" id="1745854"/>
    <lineage>
        <taxon>Bacteria</taxon>
        <taxon>Pseudomonadati</taxon>
        <taxon>Pseudomonadota</taxon>
        <taxon>Alphaproteobacteria</taxon>
        <taxon>Hyphomicrobiales</taxon>
        <taxon>Xanthobacteraceae</taxon>
        <taxon>Ancylobacter</taxon>
    </lineage>
</organism>
<name>A0A6P1YV50_9HYPH</name>
<dbReference type="Proteomes" id="UP000464751">
    <property type="component" value="Plasmid pLGM"/>
</dbReference>
<gene>
    <name evidence="1" type="ORF">G3A50_22280</name>
</gene>
<evidence type="ECO:0000313" key="1">
    <source>
        <dbReference type="EMBL" id="QIB36546.1"/>
    </source>
</evidence>
<protein>
    <recommendedName>
        <fullName evidence="3">Gene transfer agent family protein</fullName>
    </recommendedName>
</protein>
<reference evidence="1 2" key="1">
    <citation type="submission" date="2020-02" db="EMBL/GenBank/DDBJ databases">
        <authorList>
            <person name="Li G."/>
        </authorList>
    </citation>
    <scope>NUCLEOTIDE SEQUENCE [LARGE SCALE GENOMIC DNA]</scope>
    <source>
        <strain evidence="1 2">DSM 102029</strain>
        <plasmid evidence="2">plgm</plasmid>
    </source>
</reference>
<dbReference type="EMBL" id="CP048631">
    <property type="protein sequence ID" value="QIB36546.1"/>
    <property type="molecule type" value="Genomic_DNA"/>
</dbReference>